<accession>A0A261FA04</accession>
<evidence type="ECO:0000256" key="1">
    <source>
        <dbReference type="ARBA" id="ARBA00022723"/>
    </source>
</evidence>
<sequence length="177" mass="18832">MSMSELNTSAAITPAAASPVVAATPVTTGADEVNDLILTRLAAVLGRGYVIEHVPAGGSLSLLNYLKIDPSEETVVIATNVASRAAGHEDLLGVRVDEIDTDMLALFAPHAIIARVEEGKPVRTVDPVLPARVVNTIRCVNPRCVTQTEPYLDQVFVLADKNLGEYRCEYCSAAAQF</sequence>
<dbReference type="EMBL" id="MWWU01000002">
    <property type="protein sequence ID" value="OZG55981.1"/>
    <property type="molecule type" value="Genomic_DNA"/>
</dbReference>
<dbReference type="GO" id="GO:0009347">
    <property type="term" value="C:aspartate carbamoyltransferase complex"/>
    <property type="evidence" value="ECO:0007669"/>
    <property type="project" value="InterPro"/>
</dbReference>
<dbReference type="GO" id="GO:0046872">
    <property type="term" value="F:metal ion binding"/>
    <property type="evidence" value="ECO:0007669"/>
    <property type="project" value="UniProtKB-KW"/>
</dbReference>
<dbReference type="PANTHER" id="PTHR35805:SF1">
    <property type="entry name" value="ASPARTATE CARBAMOYLTRANSFERASE REGULATORY CHAIN"/>
    <property type="match status" value="1"/>
</dbReference>
<evidence type="ECO:0000313" key="7">
    <source>
        <dbReference type="Proteomes" id="UP000228976"/>
    </source>
</evidence>
<dbReference type="GO" id="GO:0006221">
    <property type="term" value="P:pyrimidine nucleotide biosynthetic process"/>
    <property type="evidence" value="ECO:0007669"/>
    <property type="project" value="UniProtKB-KW"/>
</dbReference>
<feature type="domain" description="Aspartate carbamoyltransferase regulatory subunit C-terminal" evidence="5">
    <location>
        <begin position="132"/>
        <end position="172"/>
    </location>
</feature>
<evidence type="ECO:0000256" key="2">
    <source>
        <dbReference type="ARBA" id="ARBA00022833"/>
    </source>
</evidence>
<dbReference type="GO" id="GO:0016740">
    <property type="term" value="F:transferase activity"/>
    <property type="evidence" value="ECO:0007669"/>
    <property type="project" value="UniProtKB-KW"/>
</dbReference>
<evidence type="ECO:0000313" key="6">
    <source>
        <dbReference type="EMBL" id="OZG55981.1"/>
    </source>
</evidence>
<name>A0A261FA04_9BIFI</name>
<dbReference type="SUPFAM" id="SSF54893">
    <property type="entry name" value="Aspartate carbamoyltransferase, Regulatory-chain, N-terminal domain"/>
    <property type="match status" value="1"/>
</dbReference>
<dbReference type="InterPro" id="IPR002801">
    <property type="entry name" value="Asp_carbamoylTrfase_reg"/>
</dbReference>
<dbReference type="PANTHER" id="PTHR35805">
    <property type="entry name" value="ASPARTATE CARBAMOYLTRANSFERASE REGULATORY CHAIN"/>
    <property type="match status" value="1"/>
</dbReference>
<keyword evidence="6" id="KW-0808">Transferase</keyword>
<organism evidence="6 7">
    <name type="scientific">Aeriscardovia aeriphila</name>
    <dbReference type="NCBI Taxonomy" id="218139"/>
    <lineage>
        <taxon>Bacteria</taxon>
        <taxon>Bacillati</taxon>
        <taxon>Actinomycetota</taxon>
        <taxon>Actinomycetes</taxon>
        <taxon>Bifidobacteriales</taxon>
        <taxon>Bifidobacteriaceae</taxon>
        <taxon>Aeriscardovia</taxon>
    </lineage>
</organism>
<dbReference type="InterPro" id="IPR036793">
    <property type="entry name" value="Asp_carbatrfase_reg_N_sf"/>
</dbReference>
<dbReference type="GO" id="GO:0006207">
    <property type="term" value="P:'de novo' pyrimidine nucleobase biosynthetic process"/>
    <property type="evidence" value="ECO:0007669"/>
    <property type="project" value="InterPro"/>
</dbReference>
<dbReference type="Gene3D" id="2.30.30.20">
    <property type="entry name" value="Aspartate carbamoyltransferase regulatory subunit, C-terminal domain"/>
    <property type="match status" value="1"/>
</dbReference>
<dbReference type="SUPFAM" id="SSF57825">
    <property type="entry name" value="Aspartate carbamoyltransferase, Regulatory-chain, C-terminal domain"/>
    <property type="match status" value="1"/>
</dbReference>
<proteinExistence type="predicted"/>
<evidence type="ECO:0000256" key="3">
    <source>
        <dbReference type="ARBA" id="ARBA00022975"/>
    </source>
</evidence>
<comment type="caution">
    <text evidence="6">The sequence shown here is derived from an EMBL/GenBank/DDBJ whole genome shotgun (WGS) entry which is preliminary data.</text>
</comment>
<protein>
    <submittedName>
        <fullName evidence="6">Aspartate carbamoyltransferase regulatory subunit 1</fullName>
    </submittedName>
</protein>
<gene>
    <name evidence="6" type="ORF">AEAE_0469</name>
</gene>
<dbReference type="Pfam" id="PF01948">
    <property type="entry name" value="PyrI"/>
    <property type="match status" value="1"/>
</dbReference>
<dbReference type="InterPro" id="IPR020545">
    <property type="entry name" value="Asp_carbamoyltransf_reg_N"/>
</dbReference>
<dbReference type="Proteomes" id="UP000228976">
    <property type="component" value="Unassembled WGS sequence"/>
</dbReference>
<keyword evidence="7" id="KW-1185">Reference proteome</keyword>
<dbReference type="InterPro" id="IPR036792">
    <property type="entry name" value="Asp_carbatrfase_reg_C_sf"/>
</dbReference>
<dbReference type="Gene3D" id="3.30.70.140">
    <property type="entry name" value="Aspartate carbamoyltransferase regulatory subunit, N-terminal domain"/>
    <property type="match status" value="1"/>
</dbReference>
<feature type="domain" description="Aspartate carbamoyltransferase regulatory subunit N-terminal" evidence="4">
    <location>
        <begin position="46"/>
        <end position="122"/>
    </location>
</feature>
<keyword evidence="1" id="KW-0479">Metal-binding</keyword>
<keyword evidence="3" id="KW-0665">Pyrimidine biosynthesis</keyword>
<evidence type="ECO:0000259" key="5">
    <source>
        <dbReference type="Pfam" id="PF02748"/>
    </source>
</evidence>
<dbReference type="AlphaFoldDB" id="A0A261FA04"/>
<reference evidence="6 7" key="1">
    <citation type="journal article" date="2017" name="BMC Genomics">
        <title>Comparative genomic and phylogenomic analyses of the Bifidobacteriaceae family.</title>
        <authorList>
            <person name="Lugli G.A."/>
            <person name="Milani C."/>
            <person name="Turroni F."/>
            <person name="Duranti S."/>
            <person name="Mancabelli L."/>
            <person name="Mangifesta M."/>
            <person name="Ferrario C."/>
            <person name="Modesto M."/>
            <person name="Mattarelli P."/>
            <person name="Jiri K."/>
            <person name="van Sinderen D."/>
            <person name="Ventura M."/>
        </authorList>
    </citation>
    <scope>NUCLEOTIDE SEQUENCE [LARGE SCALE GENOMIC DNA]</scope>
    <source>
        <strain evidence="6 7">LMG 21773</strain>
    </source>
</reference>
<dbReference type="Pfam" id="PF02748">
    <property type="entry name" value="PyrI_C"/>
    <property type="match status" value="1"/>
</dbReference>
<keyword evidence="2" id="KW-0862">Zinc</keyword>
<dbReference type="InterPro" id="IPR020542">
    <property type="entry name" value="Asp_carbamoyltrfase_reg_C"/>
</dbReference>
<evidence type="ECO:0000259" key="4">
    <source>
        <dbReference type="Pfam" id="PF01948"/>
    </source>
</evidence>